<accession>A0A381XRN5</accession>
<evidence type="ECO:0000256" key="1">
    <source>
        <dbReference type="SAM" id="Phobius"/>
    </source>
</evidence>
<evidence type="ECO:0008006" key="3">
    <source>
        <dbReference type="Google" id="ProtNLM"/>
    </source>
</evidence>
<feature type="non-terminal residue" evidence="2">
    <location>
        <position position="1"/>
    </location>
</feature>
<keyword evidence="1" id="KW-0812">Transmembrane</keyword>
<gene>
    <name evidence="2" type="ORF">METZ01_LOCUS119925</name>
</gene>
<organism evidence="2">
    <name type="scientific">marine metagenome</name>
    <dbReference type="NCBI Taxonomy" id="408172"/>
    <lineage>
        <taxon>unclassified sequences</taxon>
        <taxon>metagenomes</taxon>
        <taxon>ecological metagenomes</taxon>
    </lineage>
</organism>
<feature type="transmembrane region" description="Helical" evidence="1">
    <location>
        <begin position="78"/>
        <end position="99"/>
    </location>
</feature>
<proteinExistence type="predicted"/>
<reference evidence="2" key="1">
    <citation type="submission" date="2018-05" db="EMBL/GenBank/DDBJ databases">
        <authorList>
            <person name="Lanie J.A."/>
            <person name="Ng W.-L."/>
            <person name="Kazmierczak K.M."/>
            <person name="Andrzejewski T.M."/>
            <person name="Davidsen T.M."/>
            <person name="Wayne K.J."/>
            <person name="Tettelin H."/>
            <person name="Glass J.I."/>
            <person name="Rusch D."/>
            <person name="Podicherti R."/>
            <person name="Tsui H.-C.T."/>
            <person name="Winkler M.E."/>
        </authorList>
    </citation>
    <scope>NUCLEOTIDE SEQUENCE</scope>
</reference>
<feature type="transmembrane region" description="Helical" evidence="1">
    <location>
        <begin position="49"/>
        <end position="72"/>
    </location>
</feature>
<keyword evidence="1" id="KW-0472">Membrane</keyword>
<keyword evidence="1" id="KW-1133">Transmembrane helix</keyword>
<dbReference type="EMBL" id="UINC01016032">
    <property type="protein sequence ID" value="SVA67071.1"/>
    <property type="molecule type" value="Genomic_DNA"/>
</dbReference>
<protein>
    <recommendedName>
        <fullName evidence="3">ATP synthase protein I</fullName>
    </recommendedName>
</protein>
<name>A0A381XRN5_9ZZZZ</name>
<evidence type="ECO:0000313" key="2">
    <source>
        <dbReference type="EMBL" id="SVA67071.1"/>
    </source>
</evidence>
<feature type="transmembrane region" description="Helical" evidence="1">
    <location>
        <begin position="19"/>
        <end position="37"/>
    </location>
</feature>
<sequence>VGILGLSSYFLPQFKNELFFGWLGPLLSGVATIYFVLRAAKADIRTTTKVLVIGFVAKLTFYGAYVMLLGKLYSFEPLPLICSFSGFFLGFHALEAVIINNLSK</sequence>
<dbReference type="AlphaFoldDB" id="A0A381XRN5"/>